<keyword evidence="3" id="KW-1185">Reference proteome</keyword>
<dbReference type="GO" id="GO:0016491">
    <property type="term" value="F:oxidoreductase activity"/>
    <property type="evidence" value="ECO:0007669"/>
    <property type="project" value="InterPro"/>
</dbReference>
<dbReference type="InterPro" id="IPR001433">
    <property type="entry name" value="OxRdtase_FAD/NAD-bd"/>
</dbReference>
<dbReference type="STRING" id="448386.A0A2V3J080"/>
<organism evidence="2 3">
    <name type="scientific">Gracilariopsis chorda</name>
    <dbReference type="NCBI Taxonomy" id="448386"/>
    <lineage>
        <taxon>Eukaryota</taxon>
        <taxon>Rhodophyta</taxon>
        <taxon>Florideophyceae</taxon>
        <taxon>Rhodymeniophycidae</taxon>
        <taxon>Gracilariales</taxon>
        <taxon>Gracilariaceae</taxon>
        <taxon>Gracilariopsis</taxon>
    </lineage>
</organism>
<dbReference type="SUPFAM" id="SSF52343">
    <property type="entry name" value="Ferredoxin reductase-like, C-terminal NADP-linked domain"/>
    <property type="match status" value="1"/>
</dbReference>
<dbReference type="InterPro" id="IPR039261">
    <property type="entry name" value="FNR_nucleotide-bd"/>
</dbReference>
<dbReference type="AlphaFoldDB" id="A0A2V3J080"/>
<comment type="caution">
    <text evidence="2">The sequence shown here is derived from an EMBL/GenBank/DDBJ whole genome shotgun (WGS) entry which is preliminary data.</text>
</comment>
<dbReference type="PANTHER" id="PTHR47215">
    <property type="match status" value="1"/>
</dbReference>
<evidence type="ECO:0000259" key="1">
    <source>
        <dbReference type="Pfam" id="PF00175"/>
    </source>
</evidence>
<dbReference type="PANTHER" id="PTHR47215:SF1">
    <property type="entry name" value="F9L1.8 PROTEIN"/>
    <property type="match status" value="1"/>
</dbReference>
<evidence type="ECO:0000313" key="2">
    <source>
        <dbReference type="EMBL" id="PXF47735.1"/>
    </source>
</evidence>
<protein>
    <submittedName>
        <fullName evidence="2">Fruit protein</fullName>
    </submittedName>
</protein>
<dbReference type="Pfam" id="PF00175">
    <property type="entry name" value="NAD_binding_1"/>
    <property type="match status" value="1"/>
</dbReference>
<accession>A0A2V3J080</accession>
<reference evidence="2 3" key="1">
    <citation type="journal article" date="2018" name="Mol. Biol. Evol.">
        <title>Analysis of the draft genome of the red seaweed Gracilariopsis chorda provides insights into genome size evolution in Rhodophyta.</title>
        <authorList>
            <person name="Lee J."/>
            <person name="Yang E.C."/>
            <person name="Graf L."/>
            <person name="Yang J.H."/>
            <person name="Qiu H."/>
            <person name="Zel Zion U."/>
            <person name="Chan C.X."/>
            <person name="Stephens T.G."/>
            <person name="Weber A.P.M."/>
            <person name="Boo G.H."/>
            <person name="Boo S.M."/>
            <person name="Kim K.M."/>
            <person name="Shin Y."/>
            <person name="Jung M."/>
            <person name="Lee S.J."/>
            <person name="Yim H.S."/>
            <person name="Lee J.H."/>
            <person name="Bhattacharya D."/>
            <person name="Yoon H.S."/>
        </authorList>
    </citation>
    <scope>NUCLEOTIDE SEQUENCE [LARGE SCALE GENOMIC DNA]</scope>
    <source>
        <strain evidence="2 3">SKKU-2015</strain>
        <tissue evidence="2">Whole body</tissue>
    </source>
</reference>
<dbReference type="EMBL" id="NBIV01000020">
    <property type="protein sequence ID" value="PXF47735.1"/>
    <property type="molecule type" value="Genomic_DNA"/>
</dbReference>
<evidence type="ECO:0000313" key="3">
    <source>
        <dbReference type="Proteomes" id="UP000247409"/>
    </source>
</evidence>
<feature type="domain" description="Oxidoreductase FAD/NAD(P)-binding" evidence="1">
    <location>
        <begin position="179"/>
        <end position="286"/>
    </location>
</feature>
<gene>
    <name evidence="2" type="ORF">BWQ96_02417</name>
</gene>
<dbReference type="Proteomes" id="UP000247409">
    <property type="component" value="Unassembled WGS sequence"/>
</dbReference>
<name>A0A2V3J080_9FLOR</name>
<proteinExistence type="predicted"/>
<dbReference type="OrthoDB" id="1856718at2759"/>
<sequence>MRRARTAFVTAAPLALRSRALPLCRTLRLYTRLPCRPQAPPQVHRIAPLASVQQGTPWNRVRVVENSPECEDHRYIVVNVGVTAERGSLCDEYRVPGMFVQMRLSPEEKPSFFALACAPNIAGYFEFIIKETESTKSICAVKEGDQVEISPIMGKGFPMSKLNLAAYDEQNKPKDILLFATGSGIAPIRAAIEARLNGLQVAKRRSVKLFYGARYPERMACRSRFGMWEEDGVEIIPVMSKPEQAAETWTGRTGYVQHALKDIGVEHPSQTAALLCGLKGMTEDVRNILIDAGVPEDRILLNF</sequence>
<dbReference type="Gene3D" id="3.40.50.80">
    <property type="entry name" value="Nucleotide-binding domain of ferredoxin-NADP reductase (FNR) module"/>
    <property type="match status" value="1"/>
</dbReference>